<feature type="domain" description="Aminotransferase class V" evidence="7">
    <location>
        <begin position="19"/>
        <end position="388"/>
    </location>
</feature>
<evidence type="ECO:0000256" key="1">
    <source>
        <dbReference type="ARBA" id="ARBA00001933"/>
    </source>
</evidence>
<name>A0A3B0VXN9_9ZZZZ</name>
<organism evidence="8">
    <name type="scientific">hydrothermal vent metagenome</name>
    <dbReference type="NCBI Taxonomy" id="652676"/>
    <lineage>
        <taxon>unclassified sequences</taxon>
        <taxon>metagenomes</taxon>
        <taxon>ecological metagenomes</taxon>
    </lineage>
</organism>
<evidence type="ECO:0000256" key="6">
    <source>
        <dbReference type="ARBA" id="ARBA00050776"/>
    </source>
</evidence>
<dbReference type="EMBL" id="UOFA01000047">
    <property type="protein sequence ID" value="VAW43912.1"/>
    <property type="molecule type" value="Genomic_DNA"/>
</dbReference>
<dbReference type="CDD" id="cd06453">
    <property type="entry name" value="SufS_like"/>
    <property type="match status" value="1"/>
</dbReference>
<dbReference type="GO" id="GO:0030170">
    <property type="term" value="F:pyridoxal phosphate binding"/>
    <property type="evidence" value="ECO:0007669"/>
    <property type="project" value="InterPro"/>
</dbReference>
<dbReference type="InterPro" id="IPR010970">
    <property type="entry name" value="Cys_dSase_SufS"/>
</dbReference>
<dbReference type="InterPro" id="IPR015424">
    <property type="entry name" value="PyrdxlP-dep_Trfase"/>
</dbReference>
<evidence type="ECO:0000256" key="5">
    <source>
        <dbReference type="ARBA" id="ARBA00022898"/>
    </source>
</evidence>
<keyword evidence="4 8" id="KW-0808">Transferase</keyword>
<evidence type="ECO:0000256" key="3">
    <source>
        <dbReference type="ARBA" id="ARBA00012239"/>
    </source>
</evidence>
<dbReference type="AlphaFoldDB" id="A0A3B0VXN9"/>
<evidence type="ECO:0000256" key="4">
    <source>
        <dbReference type="ARBA" id="ARBA00022679"/>
    </source>
</evidence>
<protein>
    <recommendedName>
        <fullName evidence="3">cysteine desulfurase</fullName>
        <ecNumber evidence="3">2.8.1.7</ecNumber>
    </recommendedName>
</protein>
<sequence length="400" mass="43639">MLREQFPGLNNLVHGKPLVYLDNAATAQRPQVVLDAINDYYLHHNANIHRGVHSLSESATDLYEQARISMAKLINAPTEKDLIFVRGCTEGVNLVAQTFVRERIKTGDEILISHLEHHSNIVPWQILCEQTGAVLKVIPMNQSGELVLDDLDQLISDKTRFMAVVHISNSLGTINPIKELVTAAHAKGVHVLVDGAQATPHIKVDVQDLDCDFYTVSGHKMYGPTGSGVLFGKAEHLDTMPPYHGGGEMISKVTFESTTYNAVPAKFEAGTPNIAGGIGLGAAAEFMMAAGLDKIAQRDHQLRVYTENALKQVDGLRIIGTAANKSPVFSFVIDGIHAHDIGTIIDHYGVAVRTGHHCTMPIFQYFGLAGTCRASLAFYNTEKEVDVLVESLHKAKAMFT</sequence>
<dbReference type="PANTHER" id="PTHR43586:SF8">
    <property type="entry name" value="CYSTEINE DESULFURASE 1, CHLOROPLASTIC"/>
    <property type="match status" value="1"/>
</dbReference>
<dbReference type="EC" id="2.8.1.7" evidence="3"/>
<accession>A0A3B0VXN9</accession>
<dbReference type="InterPro" id="IPR016454">
    <property type="entry name" value="Cysteine_dSase"/>
</dbReference>
<dbReference type="Pfam" id="PF00266">
    <property type="entry name" value="Aminotran_5"/>
    <property type="match status" value="1"/>
</dbReference>
<dbReference type="NCBIfam" id="TIGR01979">
    <property type="entry name" value="sufS"/>
    <property type="match status" value="1"/>
</dbReference>
<dbReference type="InterPro" id="IPR015422">
    <property type="entry name" value="PyrdxlP-dep_Trfase_small"/>
</dbReference>
<dbReference type="PROSITE" id="PS00595">
    <property type="entry name" value="AA_TRANSFER_CLASS_5"/>
    <property type="match status" value="1"/>
</dbReference>
<dbReference type="Gene3D" id="3.90.1150.10">
    <property type="entry name" value="Aspartate Aminotransferase, domain 1"/>
    <property type="match status" value="1"/>
</dbReference>
<dbReference type="GO" id="GO:0006534">
    <property type="term" value="P:cysteine metabolic process"/>
    <property type="evidence" value="ECO:0007669"/>
    <property type="project" value="InterPro"/>
</dbReference>
<dbReference type="InterPro" id="IPR000192">
    <property type="entry name" value="Aminotrans_V_dom"/>
</dbReference>
<dbReference type="GO" id="GO:0031071">
    <property type="term" value="F:cysteine desulfurase activity"/>
    <property type="evidence" value="ECO:0007669"/>
    <property type="project" value="UniProtKB-EC"/>
</dbReference>
<keyword evidence="5" id="KW-0663">Pyridoxal phosphate</keyword>
<proteinExistence type="inferred from homology"/>
<comment type="cofactor">
    <cofactor evidence="1">
        <name>pyridoxal 5'-phosphate</name>
        <dbReference type="ChEBI" id="CHEBI:597326"/>
    </cofactor>
</comment>
<evidence type="ECO:0000256" key="2">
    <source>
        <dbReference type="ARBA" id="ARBA00010447"/>
    </source>
</evidence>
<dbReference type="InterPro" id="IPR020578">
    <property type="entry name" value="Aminotrans_V_PyrdxlP_BS"/>
</dbReference>
<evidence type="ECO:0000259" key="7">
    <source>
        <dbReference type="Pfam" id="PF00266"/>
    </source>
</evidence>
<dbReference type="Gene3D" id="3.40.640.10">
    <property type="entry name" value="Type I PLP-dependent aspartate aminotransferase-like (Major domain)"/>
    <property type="match status" value="1"/>
</dbReference>
<dbReference type="InterPro" id="IPR015421">
    <property type="entry name" value="PyrdxlP-dep_Trfase_major"/>
</dbReference>
<reference evidence="8" key="1">
    <citation type="submission" date="2018-06" db="EMBL/GenBank/DDBJ databases">
        <authorList>
            <person name="Zhirakovskaya E."/>
        </authorList>
    </citation>
    <scope>NUCLEOTIDE SEQUENCE</scope>
</reference>
<dbReference type="PANTHER" id="PTHR43586">
    <property type="entry name" value="CYSTEINE DESULFURASE"/>
    <property type="match status" value="1"/>
</dbReference>
<comment type="similarity">
    <text evidence="2">Belongs to the class-V pyridoxal-phosphate-dependent aminotransferase family. Csd subfamily.</text>
</comment>
<dbReference type="PIRSF" id="PIRSF005572">
    <property type="entry name" value="NifS"/>
    <property type="match status" value="1"/>
</dbReference>
<dbReference type="SUPFAM" id="SSF53383">
    <property type="entry name" value="PLP-dependent transferases"/>
    <property type="match status" value="1"/>
</dbReference>
<evidence type="ECO:0000313" key="8">
    <source>
        <dbReference type="EMBL" id="VAW43912.1"/>
    </source>
</evidence>
<gene>
    <name evidence="8" type="ORF">MNBD_GAMMA02-1559</name>
</gene>
<comment type="catalytic activity">
    <reaction evidence="6">
        <text>(sulfur carrier)-H + L-cysteine = (sulfur carrier)-SH + L-alanine</text>
        <dbReference type="Rhea" id="RHEA:43892"/>
        <dbReference type="Rhea" id="RHEA-COMP:14737"/>
        <dbReference type="Rhea" id="RHEA-COMP:14739"/>
        <dbReference type="ChEBI" id="CHEBI:29917"/>
        <dbReference type="ChEBI" id="CHEBI:35235"/>
        <dbReference type="ChEBI" id="CHEBI:57972"/>
        <dbReference type="ChEBI" id="CHEBI:64428"/>
        <dbReference type="EC" id="2.8.1.7"/>
    </reaction>
</comment>